<organism evidence="2 3">
    <name type="scientific">Phycomyces blakesleeanus</name>
    <dbReference type="NCBI Taxonomy" id="4837"/>
    <lineage>
        <taxon>Eukaryota</taxon>
        <taxon>Fungi</taxon>
        <taxon>Fungi incertae sedis</taxon>
        <taxon>Mucoromycota</taxon>
        <taxon>Mucoromycotina</taxon>
        <taxon>Mucoromycetes</taxon>
        <taxon>Mucorales</taxon>
        <taxon>Phycomycetaceae</taxon>
        <taxon>Phycomyces</taxon>
    </lineage>
</organism>
<gene>
    <name evidence="2" type="ORF">J3Q64DRAFT_1699384</name>
</gene>
<dbReference type="EMBL" id="JBCLYO010000011">
    <property type="protein sequence ID" value="KAL0085092.1"/>
    <property type="molecule type" value="Genomic_DNA"/>
</dbReference>
<evidence type="ECO:0000256" key="1">
    <source>
        <dbReference type="SAM" id="Phobius"/>
    </source>
</evidence>
<keyword evidence="3" id="KW-1185">Reference proteome</keyword>
<keyword evidence="1" id="KW-1133">Transmembrane helix</keyword>
<comment type="caution">
    <text evidence="2">The sequence shown here is derived from an EMBL/GenBank/DDBJ whole genome shotgun (WGS) entry which is preliminary data.</text>
</comment>
<reference evidence="2 3" key="1">
    <citation type="submission" date="2024-04" db="EMBL/GenBank/DDBJ databases">
        <title>Symmetric and asymmetric DNA N6-adenine methylation regulates different biological responses in Mucorales.</title>
        <authorList>
            <consortium name="Lawrence Berkeley National Laboratory"/>
            <person name="Lax C."/>
            <person name="Mondo S.J."/>
            <person name="Osorio-Concepcion M."/>
            <person name="Muszewska A."/>
            <person name="Corrochano-Luque M."/>
            <person name="Gutierrez G."/>
            <person name="Riley R."/>
            <person name="Lipzen A."/>
            <person name="Guo J."/>
            <person name="Hundley H."/>
            <person name="Amirebrahimi M."/>
            <person name="Ng V."/>
            <person name="Lorenzo-Gutierrez D."/>
            <person name="Binder U."/>
            <person name="Yang J."/>
            <person name="Song Y."/>
            <person name="Canovas D."/>
            <person name="Navarro E."/>
            <person name="Freitag M."/>
            <person name="Gabaldon T."/>
            <person name="Grigoriev I.V."/>
            <person name="Corrochano L.M."/>
            <person name="Nicolas F.E."/>
            <person name="Garre V."/>
        </authorList>
    </citation>
    <scope>NUCLEOTIDE SEQUENCE [LARGE SCALE GENOMIC DNA]</scope>
    <source>
        <strain evidence="2 3">L51</strain>
    </source>
</reference>
<keyword evidence="1" id="KW-0812">Transmembrane</keyword>
<protein>
    <submittedName>
        <fullName evidence="2">Uncharacterized protein</fullName>
    </submittedName>
</protein>
<evidence type="ECO:0000313" key="3">
    <source>
        <dbReference type="Proteomes" id="UP001448207"/>
    </source>
</evidence>
<name>A0ABR3AY61_PHYBL</name>
<feature type="transmembrane region" description="Helical" evidence="1">
    <location>
        <begin position="16"/>
        <end position="40"/>
    </location>
</feature>
<accession>A0ABR3AY61</accession>
<sequence>MYNWFFDKEVSKRESTILLGCIRISGSSGLIVGGSVWLYFVNRCLTKLKSYDNLVCYKITEHSFFVSVQGEKIHANANANANAKAHANPHTEVFAFLSIIRSKSKSKVQVKKMVFATTVRKEFDSVTYFNYIDN</sequence>
<dbReference type="Proteomes" id="UP001448207">
    <property type="component" value="Unassembled WGS sequence"/>
</dbReference>
<proteinExistence type="predicted"/>
<keyword evidence="1" id="KW-0472">Membrane</keyword>
<evidence type="ECO:0000313" key="2">
    <source>
        <dbReference type="EMBL" id="KAL0085092.1"/>
    </source>
</evidence>